<keyword evidence="3" id="KW-1185">Reference proteome</keyword>
<evidence type="ECO:0000259" key="1">
    <source>
        <dbReference type="PROSITE" id="PS50404"/>
    </source>
</evidence>
<dbReference type="Ensembl" id="ENSAPOT00000009008.1">
    <property type="protein sequence ID" value="ENSAPOP00000005050.1"/>
    <property type="gene ID" value="ENSAPOG00000006692.1"/>
</dbReference>
<dbReference type="PROSITE" id="PS50404">
    <property type="entry name" value="GST_NTER"/>
    <property type="match status" value="1"/>
</dbReference>
<name>A0A3Q1FD55_9TELE</name>
<reference evidence="2" key="2">
    <citation type="submission" date="2025-09" db="UniProtKB">
        <authorList>
            <consortium name="Ensembl"/>
        </authorList>
    </citation>
    <scope>IDENTIFICATION</scope>
</reference>
<dbReference type="CDD" id="cd00570">
    <property type="entry name" value="GST_N_family"/>
    <property type="match status" value="1"/>
</dbReference>
<protein>
    <submittedName>
        <fullName evidence="2">Glutathione S-transferase A-like</fullName>
    </submittedName>
</protein>
<organism evidence="2 3">
    <name type="scientific">Acanthochromis polyacanthus</name>
    <name type="common">spiny chromis</name>
    <dbReference type="NCBI Taxonomy" id="80966"/>
    <lineage>
        <taxon>Eukaryota</taxon>
        <taxon>Metazoa</taxon>
        <taxon>Chordata</taxon>
        <taxon>Craniata</taxon>
        <taxon>Vertebrata</taxon>
        <taxon>Euteleostomi</taxon>
        <taxon>Actinopterygii</taxon>
        <taxon>Neopterygii</taxon>
        <taxon>Teleostei</taxon>
        <taxon>Neoteleostei</taxon>
        <taxon>Acanthomorphata</taxon>
        <taxon>Ovalentaria</taxon>
        <taxon>Pomacentridae</taxon>
        <taxon>Acanthochromis</taxon>
    </lineage>
</organism>
<feature type="domain" description="GST N-terminal" evidence="1">
    <location>
        <begin position="3"/>
        <end position="85"/>
    </location>
</feature>
<reference evidence="2" key="1">
    <citation type="submission" date="2025-08" db="UniProtKB">
        <authorList>
            <consortium name="Ensembl"/>
        </authorList>
    </citation>
    <scope>IDENTIFICATION</scope>
</reference>
<proteinExistence type="predicted"/>
<dbReference type="FunFam" id="3.40.30.10:FF:000221">
    <property type="entry name" value="Glutathione S-transferase rho"/>
    <property type="match status" value="1"/>
</dbReference>
<dbReference type="AlphaFoldDB" id="A0A3Q1FD55"/>
<dbReference type="Gene3D" id="3.40.30.10">
    <property type="entry name" value="Glutaredoxin"/>
    <property type="match status" value="1"/>
</dbReference>
<sequence length="92" mass="10706">MAKDMTLMWVDGSIPCWRVMIMLEEKQLQGYNHRQISFEEFANKPQEMFDVNPRGQLPSLKHGNIIVNESYGTCFYLEVRETLQQAVLHSAS</sequence>
<dbReference type="GeneTree" id="ENSGT00940000178421"/>
<accession>A0A3Q1FD55</accession>
<dbReference type="Pfam" id="PF13409">
    <property type="entry name" value="GST_N_2"/>
    <property type="match status" value="1"/>
</dbReference>
<evidence type="ECO:0000313" key="3">
    <source>
        <dbReference type="Proteomes" id="UP000257200"/>
    </source>
</evidence>
<dbReference type="InParanoid" id="A0A3Q1FD55"/>
<dbReference type="InterPro" id="IPR036249">
    <property type="entry name" value="Thioredoxin-like_sf"/>
</dbReference>
<dbReference type="STRING" id="80966.ENSAPOP00000005050"/>
<dbReference type="Proteomes" id="UP000257200">
    <property type="component" value="Unplaced"/>
</dbReference>
<evidence type="ECO:0000313" key="2">
    <source>
        <dbReference type="Ensembl" id="ENSAPOP00000005050.1"/>
    </source>
</evidence>
<dbReference type="InterPro" id="IPR004045">
    <property type="entry name" value="Glutathione_S-Trfase_N"/>
</dbReference>
<dbReference type="SUPFAM" id="SSF52833">
    <property type="entry name" value="Thioredoxin-like"/>
    <property type="match status" value="1"/>
</dbReference>